<dbReference type="AlphaFoldDB" id="A0A4Q9MIA4"/>
<name>A0A4Q9MIA4_9APHY</name>
<protein>
    <submittedName>
        <fullName evidence="1">Uncharacterized protein</fullName>
    </submittedName>
</protein>
<dbReference type="Proteomes" id="UP000292957">
    <property type="component" value="Unassembled WGS sequence"/>
</dbReference>
<organism evidence="1">
    <name type="scientific">Dichomitus squalens</name>
    <dbReference type="NCBI Taxonomy" id="114155"/>
    <lineage>
        <taxon>Eukaryota</taxon>
        <taxon>Fungi</taxon>
        <taxon>Dikarya</taxon>
        <taxon>Basidiomycota</taxon>
        <taxon>Agaricomycotina</taxon>
        <taxon>Agaricomycetes</taxon>
        <taxon>Polyporales</taxon>
        <taxon>Polyporaceae</taxon>
        <taxon>Dichomitus</taxon>
    </lineage>
</organism>
<gene>
    <name evidence="1" type="ORF">BD311DRAFT_760722</name>
</gene>
<sequence>MDAQLTFSGRALPSRTRSLPHNLSSVSCVCFRRCPSFLITHKIRLFSASIPLHSQRGARVQMFTPGDSCIGPPTPVAGSCQVLDGLYPPRSFSPLVFSFQPLRAHLRVSSRTRLSPTYLHPASRAPYGAVAYPPTSLPICKFHRFPR</sequence>
<dbReference type="EMBL" id="ML143434">
    <property type="protein sequence ID" value="TBU27240.1"/>
    <property type="molecule type" value="Genomic_DNA"/>
</dbReference>
<evidence type="ECO:0000313" key="1">
    <source>
        <dbReference type="EMBL" id="TBU27240.1"/>
    </source>
</evidence>
<reference evidence="1" key="1">
    <citation type="submission" date="2019-01" db="EMBL/GenBank/DDBJ databases">
        <title>Draft genome sequences of three monokaryotic isolates of the white-rot basidiomycete fungus Dichomitus squalens.</title>
        <authorList>
            <consortium name="DOE Joint Genome Institute"/>
            <person name="Lopez S.C."/>
            <person name="Andreopoulos B."/>
            <person name="Pangilinan J."/>
            <person name="Lipzen A."/>
            <person name="Riley R."/>
            <person name="Ahrendt S."/>
            <person name="Ng V."/>
            <person name="Barry K."/>
            <person name="Daum C."/>
            <person name="Grigoriev I.V."/>
            <person name="Hilden K.S."/>
            <person name="Makela M.R."/>
            <person name="de Vries R.P."/>
        </authorList>
    </citation>
    <scope>NUCLEOTIDE SEQUENCE [LARGE SCALE GENOMIC DNA]</scope>
    <source>
        <strain evidence="1">OM18370.1</strain>
    </source>
</reference>
<accession>A0A4Q9MIA4</accession>
<proteinExistence type="predicted"/>